<feature type="domain" description="Tyrosine specific protein phosphatases" evidence="2">
    <location>
        <begin position="128"/>
        <end position="194"/>
    </location>
</feature>
<evidence type="ECO:0000313" key="3">
    <source>
        <dbReference type="EMBL" id="JAL55777.1"/>
    </source>
</evidence>
<dbReference type="PROSITE" id="PS50056">
    <property type="entry name" value="TYR_PHOSPHATASE_2"/>
    <property type="match status" value="1"/>
</dbReference>
<reference evidence="3" key="1">
    <citation type="submission" date="2015-10" db="EMBL/GenBank/DDBJ databases">
        <title>EvidentialGene: Evidence-directed Construction of Complete mRNA Transcriptomes without Genomes.</title>
        <authorList>
            <person name="Gilbert D.G."/>
        </authorList>
    </citation>
    <scope>NUCLEOTIDE SEQUENCE</scope>
</reference>
<dbReference type="SUPFAM" id="SSF52799">
    <property type="entry name" value="(Phosphotyrosine protein) phosphatases II"/>
    <property type="match status" value="1"/>
</dbReference>
<accession>A0A0P5DH36</accession>
<evidence type="ECO:0000259" key="2">
    <source>
        <dbReference type="PROSITE" id="PS50056"/>
    </source>
</evidence>
<dbReference type="EMBL" id="JAOYFB010000002">
    <property type="protein sequence ID" value="KAK4005762.1"/>
    <property type="molecule type" value="Genomic_DNA"/>
</dbReference>
<dbReference type="InterPro" id="IPR029021">
    <property type="entry name" value="Prot-tyrosine_phosphatase-like"/>
</dbReference>
<dbReference type="OrthoDB" id="5632at2759"/>
<dbReference type="Gene3D" id="3.90.190.10">
    <property type="entry name" value="Protein tyrosine phosphatase superfamily"/>
    <property type="match status" value="1"/>
</dbReference>
<organism evidence="3">
    <name type="scientific">Daphnia magna</name>
    <dbReference type="NCBI Taxonomy" id="35525"/>
    <lineage>
        <taxon>Eukaryota</taxon>
        <taxon>Metazoa</taxon>
        <taxon>Ecdysozoa</taxon>
        <taxon>Arthropoda</taxon>
        <taxon>Crustacea</taxon>
        <taxon>Branchiopoda</taxon>
        <taxon>Diplostraca</taxon>
        <taxon>Cladocera</taxon>
        <taxon>Anomopoda</taxon>
        <taxon>Daphniidae</taxon>
        <taxon>Daphnia</taxon>
    </lineage>
</organism>
<dbReference type="InterPro" id="IPR020422">
    <property type="entry name" value="TYR_PHOSPHATASE_DUAL_dom"/>
</dbReference>
<evidence type="ECO:0000313" key="4">
    <source>
        <dbReference type="EMBL" id="KAK4005762.1"/>
    </source>
</evidence>
<evidence type="ECO:0000313" key="5">
    <source>
        <dbReference type="Proteomes" id="UP001234178"/>
    </source>
</evidence>
<protein>
    <submittedName>
        <fullName evidence="3">Tyrosine phosphatase type IVA</fullName>
    </submittedName>
</protein>
<feature type="domain" description="Tyrosine-protein phosphatase" evidence="1">
    <location>
        <begin position="54"/>
        <end position="207"/>
    </location>
</feature>
<dbReference type="PROSITE" id="PS50054">
    <property type="entry name" value="TYR_PHOSPHATASE_DUAL"/>
    <property type="match status" value="1"/>
</dbReference>
<name>A0A0P5DH36_9CRUS</name>
<gene>
    <name evidence="4" type="ORF">OUZ56_010839</name>
</gene>
<dbReference type="EMBL" id="GDIQ01095949">
    <property type="protein sequence ID" value="JAL55777.1"/>
    <property type="molecule type" value="Transcribed_RNA"/>
</dbReference>
<dbReference type="InterPro" id="IPR000387">
    <property type="entry name" value="Tyr_Pase_dom"/>
</dbReference>
<sequence length="218" mass="24895">MHPESCSINSVYPIQSGSHLLYPQKRRVNEIVADKESDCKLAMSTMRQKIIRPAPSEISYKDMRFLITDRPTDQTITNFIEELKKHNVMDVVRVCEPTYKVEELRKEGIEVKDLVFDDGTFPPSEIVDQWFDLLRRRFGADPSSCVAVHCVAGLGRAPVLVALALIELGMKYEDAVELIREKRRGAINSKQLAYLEKYRPKSRLKSRNGHAKNGCCIQ</sequence>
<dbReference type="CDD" id="cd14500">
    <property type="entry name" value="PTP-IVa"/>
    <property type="match status" value="1"/>
</dbReference>
<dbReference type="InterPro" id="IPR050561">
    <property type="entry name" value="PTP"/>
</dbReference>
<evidence type="ECO:0000259" key="1">
    <source>
        <dbReference type="PROSITE" id="PS50054"/>
    </source>
</evidence>
<dbReference type="PANTHER" id="PTHR23339">
    <property type="entry name" value="TYROSINE SPECIFIC PROTEIN PHOSPHATASE AND DUAL SPECIFICITY PROTEIN PHOSPHATASE"/>
    <property type="match status" value="1"/>
</dbReference>
<dbReference type="FunFam" id="3.90.190.10:FF:000081">
    <property type="entry name" value="Tyrosine phosphatase type IVA"/>
    <property type="match status" value="1"/>
</dbReference>
<dbReference type="AlphaFoldDB" id="A0A0P5DH36"/>
<dbReference type="Pfam" id="PF22785">
    <property type="entry name" value="Tc-R-P"/>
    <property type="match status" value="1"/>
</dbReference>
<dbReference type="Proteomes" id="UP001234178">
    <property type="component" value="Unassembled WGS sequence"/>
</dbReference>
<keyword evidence="5" id="KW-1185">Reference proteome</keyword>
<proteinExistence type="predicted"/>
<reference evidence="4 5" key="2">
    <citation type="journal article" date="2023" name="Nucleic Acids Res.">
        <title>The hologenome of Daphnia magna reveals possible DNA methylation and microbiome-mediated evolution of the host genome.</title>
        <authorList>
            <person name="Chaturvedi A."/>
            <person name="Li X."/>
            <person name="Dhandapani V."/>
            <person name="Marshall H."/>
            <person name="Kissane S."/>
            <person name="Cuenca-Cambronero M."/>
            <person name="Asole G."/>
            <person name="Calvet F."/>
            <person name="Ruiz-Romero M."/>
            <person name="Marangio P."/>
            <person name="Guigo R."/>
            <person name="Rago D."/>
            <person name="Mirbahai L."/>
            <person name="Eastwood N."/>
            <person name="Colbourne J.K."/>
            <person name="Zhou J."/>
            <person name="Mallon E."/>
            <person name="Orsini L."/>
        </authorList>
    </citation>
    <scope>NUCLEOTIDE SEQUENCE [LARGE SCALE GENOMIC DNA]</scope>
    <source>
        <strain evidence="4">LRV0_1</strain>
    </source>
</reference>